<feature type="compositionally biased region" description="Basic and acidic residues" evidence="1">
    <location>
        <begin position="78"/>
        <end position="88"/>
    </location>
</feature>
<feature type="compositionally biased region" description="Polar residues" evidence="1">
    <location>
        <begin position="8"/>
        <end position="20"/>
    </location>
</feature>
<dbReference type="EMBL" id="FQXA01000006">
    <property type="protein sequence ID" value="SHH35579.1"/>
    <property type="molecule type" value="Genomic_DNA"/>
</dbReference>
<gene>
    <name evidence="2" type="ORF">SAMN02744645_3377</name>
</gene>
<evidence type="ECO:0000313" key="3">
    <source>
        <dbReference type="Proteomes" id="UP000184000"/>
    </source>
</evidence>
<accession>A0A1M5SAR6</accession>
<sequence>MMPHKQNRLSSTSAGHTPVNQPLNAELIVEKGSDSFVLALEKASSYVSFRSALQKSVLLCETLTQNTRHKRSPQPDNYNKRTRYEIHA</sequence>
<organism evidence="2 3">
    <name type="scientific">Stutzerimonas xanthomarina DSM 18231</name>
    <dbReference type="NCBI Taxonomy" id="1403346"/>
    <lineage>
        <taxon>Bacteria</taxon>
        <taxon>Pseudomonadati</taxon>
        <taxon>Pseudomonadota</taxon>
        <taxon>Gammaproteobacteria</taxon>
        <taxon>Pseudomonadales</taxon>
        <taxon>Pseudomonadaceae</taxon>
        <taxon>Stutzerimonas</taxon>
    </lineage>
</organism>
<feature type="region of interest" description="Disordered" evidence="1">
    <location>
        <begin position="66"/>
        <end position="88"/>
    </location>
</feature>
<dbReference type="Proteomes" id="UP000184000">
    <property type="component" value="Unassembled WGS sequence"/>
</dbReference>
<evidence type="ECO:0000313" key="2">
    <source>
        <dbReference type="EMBL" id="SHH35579.1"/>
    </source>
</evidence>
<dbReference type="AlphaFoldDB" id="A0A1M5SAR6"/>
<name>A0A1M5SAR6_9GAMM</name>
<feature type="region of interest" description="Disordered" evidence="1">
    <location>
        <begin position="1"/>
        <end position="20"/>
    </location>
</feature>
<evidence type="ECO:0000256" key="1">
    <source>
        <dbReference type="SAM" id="MobiDB-lite"/>
    </source>
</evidence>
<proteinExistence type="predicted"/>
<protein>
    <submittedName>
        <fullName evidence="2">Uncharacterized protein</fullName>
    </submittedName>
</protein>
<reference evidence="2 3" key="1">
    <citation type="submission" date="2016-11" db="EMBL/GenBank/DDBJ databases">
        <authorList>
            <person name="Jaros S."/>
            <person name="Januszkiewicz K."/>
            <person name="Wedrychowicz H."/>
        </authorList>
    </citation>
    <scope>NUCLEOTIDE SEQUENCE [LARGE SCALE GENOMIC DNA]</scope>
    <source>
        <strain evidence="2 3">DSM 18231</strain>
    </source>
</reference>